<dbReference type="InterPro" id="IPR008312">
    <property type="entry name" value="T6SS_TssB1"/>
</dbReference>
<dbReference type="NCBIfam" id="TIGR03358">
    <property type="entry name" value="VI_chp_5"/>
    <property type="match status" value="1"/>
</dbReference>
<name>A0AAD2W8T3_PSEPU</name>
<evidence type="ECO:0000313" key="2">
    <source>
        <dbReference type="Proteomes" id="UP000013237"/>
    </source>
</evidence>
<dbReference type="PIRSF" id="PIRSF028301">
    <property type="entry name" value="UCP028301"/>
    <property type="match status" value="1"/>
</dbReference>
<evidence type="ECO:0008006" key="3">
    <source>
        <dbReference type="Google" id="ProtNLM"/>
    </source>
</evidence>
<comment type="caution">
    <text evidence="1">The sequence shown here is derived from an EMBL/GenBank/DDBJ whole genome shotgun (WGS) entry which is preliminary data.</text>
</comment>
<organism evidence="1 2">
    <name type="scientific">Pseudomonas putida TRO1</name>
    <dbReference type="NCBI Taxonomy" id="1227924"/>
    <lineage>
        <taxon>Bacteria</taxon>
        <taxon>Pseudomonadati</taxon>
        <taxon>Pseudomonadota</taxon>
        <taxon>Gammaproteobacteria</taxon>
        <taxon>Pseudomonadales</taxon>
        <taxon>Pseudomonadaceae</taxon>
        <taxon>Pseudomonas</taxon>
    </lineage>
</organism>
<reference evidence="1 2" key="1">
    <citation type="submission" date="2013-02" db="EMBL/GenBank/DDBJ databases">
        <title>Insights into the proteome of triclosan-resistant Pseudomonas putida TRO1, isolated from activated sludge.</title>
        <authorList>
            <person name="Lolas I.B."/>
            <person name="Almeida B."/>
            <person name="Starnawski P.M."/>
            <person name="Soenderkaer M."/>
            <person name="Nielsen K.L."/>
            <person name="Nielsen J.L."/>
        </authorList>
    </citation>
    <scope>NUCLEOTIDE SEQUENCE [LARGE SCALE GENOMIC DNA]</scope>
    <source>
        <strain evidence="1 2">TRO1</strain>
    </source>
</reference>
<dbReference type="PANTHER" id="PTHR35850:SF2">
    <property type="entry name" value="TYPE VI SECRETION SYSTEM CONTRACTILE SHEATH SMALL SUBUNIT"/>
    <property type="match status" value="1"/>
</dbReference>
<dbReference type="EMBL" id="APBQ01000112">
    <property type="protein sequence ID" value="ENY76325.1"/>
    <property type="molecule type" value="Genomic_DNA"/>
</dbReference>
<proteinExistence type="predicted"/>
<dbReference type="RefSeq" id="WP_004576457.1">
    <property type="nucleotide sequence ID" value="NZ_APBQ01000112.1"/>
</dbReference>
<protein>
    <recommendedName>
        <fullName evidence="3">Type VI secretion system contractile sheath small subunit</fullName>
    </recommendedName>
</protein>
<dbReference type="AlphaFoldDB" id="A0AAD2W8T3"/>
<gene>
    <name evidence="1" type="ORF">C206_17759</name>
</gene>
<sequence>MTKPSDSVAPKERINIKYVPATGDEQAEVELPHKMMVLGDFGLDDSRSLEDRQVMRIDKHTFNNVLNDADVSLAMSVPSALGATPDAELAVNLQFKSIQDFGPDRIARQVPELNKLLQLREALVALKGPLGNVPTFRKQLQHLLNDAHARKQLAQELDLVLEAPKAD</sequence>
<accession>A0AAD2W8T3</accession>
<dbReference type="PANTHER" id="PTHR35850">
    <property type="entry name" value="CYTOPLASMIC PROTEIN-RELATED"/>
    <property type="match status" value="1"/>
</dbReference>
<dbReference type="Proteomes" id="UP000013237">
    <property type="component" value="Unassembled WGS sequence"/>
</dbReference>
<dbReference type="Pfam" id="PF05591">
    <property type="entry name" value="T6SS_VipA"/>
    <property type="match status" value="1"/>
</dbReference>
<evidence type="ECO:0000313" key="1">
    <source>
        <dbReference type="EMBL" id="ENY76325.1"/>
    </source>
</evidence>